<comment type="pathway">
    <text evidence="9">Sulfur metabolism; glutathione metabolism.</text>
</comment>
<dbReference type="RefSeq" id="WP_187782939.1">
    <property type="nucleotide sequence ID" value="NZ_JACTVA010000003.1"/>
</dbReference>
<evidence type="ECO:0000256" key="7">
    <source>
        <dbReference type="ARBA" id="ARBA00023315"/>
    </source>
</evidence>
<comment type="subunit">
    <text evidence="9">This enzyme consists of two polypeptide chains, which are synthesized in precursor form from a single polypeptide.</text>
</comment>
<evidence type="ECO:0000256" key="3">
    <source>
        <dbReference type="ARBA" id="ARBA00009381"/>
    </source>
</evidence>
<keyword evidence="9" id="KW-0317">Glutathione biosynthesis</keyword>
<evidence type="ECO:0000256" key="1">
    <source>
        <dbReference type="ARBA" id="ARBA00001049"/>
    </source>
</evidence>
<protein>
    <recommendedName>
        <fullName evidence="9">Glutathione hydrolase proenzyme</fullName>
        <ecNumber evidence="9">2.3.2.2</ecNumber>
        <ecNumber evidence="9">3.4.19.13</ecNumber>
    </recommendedName>
    <component>
        <recommendedName>
            <fullName evidence="9">Glutathione hydrolase large chain</fullName>
        </recommendedName>
    </component>
    <component>
        <recommendedName>
            <fullName evidence="9">Glutathione hydrolase small chain</fullName>
        </recommendedName>
    </component>
</protein>
<evidence type="ECO:0000313" key="10">
    <source>
        <dbReference type="EMBL" id="MBC9205765.1"/>
    </source>
</evidence>
<dbReference type="Gene3D" id="3.60.20.40">
    <property type="match status" value="1"/>
</dbReference>
<dbReference type="PROSITE" id="PS00462">
    <property type="entry name" value="G_GLU_TRANSPEPTIDASE"/>
    <property type="match status" value="1"/>
</dbReference>
<gene>
    <name evidence="10" type="primary">ggt</name>
    <name evidence="10" type="ORF">IBL26_02875</name>
</gene>
<evidence type="ECO:0000256" key="9">
    <source>
        <dbReference type="RuleBase" id="RU368036"/>
    </source>
</evidence>
<dbReference type="InterPro" id="IPR051792">
    <property type="entry name" value="GGT_bact"/>
</dbReference>
<keyword evidence="4 9" id="KW-0808">Transferase</keyword>
<comment type="caution">
    <text evidence="10">The sequence shown here is derived from an EMBL/GenBank/DDBJ whole genome shotgun (WGS) entry which is preliminary data.</text>
</comment>
<dbReference type="Pfam" id="PF01019">
    <property type="entry name" value="G_glu_transpept"/>
    <property type="match status" value="1"/>
</dbReference>
<dbReference type="PANTHER" id="PTHR43199">
    <property type="entry name" value="GLUTATHIONE HYDROLASE"/>
    <property type="match status" value="1"/>
</dbReference>
<proteinExistence type="inferred from homology"/>
<accession>A0ABR7RI10</accession>
<dbReference type="InterPro" id="IPR000101">
    <property type="entry name" value="GGT_peptidase"/>
</dbReference>
<dbReference type="NCBIfam" id="TIGR00066">
    <property type="entry name" value="g_glut_trans"/>
    <property type="match status" value="1"/>
</dbReference>
<dbReference type="PRINTS" id="PR01210">
    <property type="entry name" value="GGTRANSPTASE"/>
</dbReference>
<keyword evidence="7 9" id="KW-0012">Acyltransferase</keyword>
<keyword evidence="11" id="KW-1185">Reference proteome</keyword>
<comment type="similarity">
    <text evidence="3 9">Belongs to the gamma-glutamyltransferase family.</text>
</comment>
<evidence type="ECO:0000256" key="2">
    <source>
        <dbReference type="ARBA" id="ARBA00001089"/>
    </source>
</evidence>
<comment type="catalytic activity">
    <reaction evidence="8 9">
        <text>an N-terminal (5-L-glutamyl)-[peptide] + an alpha-amino acid = 5-L-glutamyl amino acid + an N-terminal L-alpha-aminoacyl-[peptide]</text>
        <dbReference type="Rhea" id="RHEA:23904"/>
        <dbReference type="Rhea" id="RHEA-COMP:9780"/>
        <dbReference type="Rhea" id="RHEA-COMP:9795"/>
        <dbReference type="ChEBI" id="CHEBI:77644"/>
        <dbReference type="ChEBI" id="CHEBI:78597"/>
        <dbReference type="ChEBI" id="CHEBI:78599"/>
        <dbReference type="ChEBI" id="CHEBI:78608"/>
        <dbReference type="EC" id="2.3.2.2"/>
    </reaction>
</comment>
<dbReference type="SUPFAM" id="SSF56235">
    <property type="entry name" value="N-terminal nucleophile aminohydrolases (Ntn hydrolases)"/>
    <property type="match status" value="1"/>
</dbReference>
<evidence type="ECO:0000256" key="8">
    <source>
        <dbReference type="ARBA" id="ARBA00047417"/>
    </source>
</evidence>
<evidence type="ECO:0000313" key="11">
    <source>
        <dbReference type="Proteomes" id="UP000626026"/>
    </source>
</evidence>
<comment type="PTM">
    <text evidence="9">Cleaved by autocatalysis into a large and a small subunit.</text>
</comment>
<comment type="catalytic activity">
    <reaction evidence="1 9">
        <text>an S-substituted glutathione + H2O = an S-substituted L-cysteinylglycine + L-glutamate</text>
        <dbReference type="Rhea" id="RHEA:59468"/>
        <dbReference type="ChEBI" id="CHEBI:15377"/>
        <dbReference type="ChEBI" id="CHEBI:29985"/>
        <dbReference type="ChEBI" id="CHEBI:90779"/>
        <dbReference type="ChEBI" id="CHEBI:143103"/>
        <dbReference type="EC" id="3.4.19.13"/>
    </reaction>
</comment>
<dbReference type="PANTHER" id="PTHR43199:SF1">
    <property type="entry name" value="GLUTATHIONE HYDROLASE PROENZYME"/>
    <property type="match status" value="1"/>
</dbReference>
<evidence type="ECO:0000256" key="5">
    <source>
        <dbReference type="ARBA" id="ARBA00022801"/>
    </source>
</evidence>
<evidence type="ECO:0000256" key="4">
    <source>
        <dbReference type="ARBA" id="ARBA00022679"/>
    </source>
</evidence>
<dbReference type="InterPro" id="IPR029055">
    <property type="entry name" value="Ntn_hydrolases_N"/>
</dbReference>
<dbReference type="InterPro" id="IPR043137">
    <property type="entry name" value="GGT_ssub_C"/>
</dbReference>
<reference evidence="10 11" key="1">
    <citation type="journal article" date="2013" name="Int. J. Syst. Evol. Microbiol.">
        <title>Roseomonas aerophila sp. nov., isolated from air.</title>
        <authorList>
            <person name="Kim S.J."/>
            <person name="Weon H.Y."/>
            <person name="Ahn J.H."/>
            <person name="Hong S.B."/>
            <person name="Seok S.J."/>
            <person name="Whang K.S."/>
            <person name="Kwon S.W."/>
        </authorList>
    </citation>
    <scope>NUCLEOTIDE SEQUENCE [LARGE SCALE GENOMIC DNA]</scope>
    <source>
        <strain evidence="10 11">NBRC 108923</strain>
    </source>
</reference>
<comment type="catalytic activity">
    <reaction evidence="2 9">
        <text>glutathione + H2O = L-cysteinylglycine + L-glutamate</text>
        <dbReference type="Rhea" id="RHEA:28807"/>
        <dbReference type="ChEBI" id="CHEBI:15377"/>
        <dbReference type="ChEBI" id="CHEBI:29985"/>
        <dbReference type="ChEBI" id="CHEBI:57925"/>
        <dbReference type="ChEBI" id="CHEBI:61694"/>
        <dbReference type="EC" id="3.4.19.13"/>
    </reaction>
</comment>
<dbReference type="InterPro" id="IPR043138">
    <property type="entry name" value="GGT_lsub"/>
</dbReference>
<name>A0ABR7RI10_9PROT</name>
<keyword evidence="6 9" id="KW-0865">Zymogen</keyword>
<dbReference type="Proteomes" id="UP000626026">
    <property type="component" value="Unassembled WGS sequence"/>
</dbReference>
<dbReference type="EMBL" id="JACTVA010000003">
    <property type="protein sequence ID" value="MBC9205765.1"/>
    <property type="molecule type" value="Genomic_DNA"/>
</dbReference>
<dbReference type="EC" id="2.3.2.2" evidence="9"/>
<dbReference type="GO" id="GO:0103068">
    <property type="term" value="F:leukotriene C4 gamma-glutamyl transferase activity"/>
    <property type="evidence" value="ECO:0007669"/>
    <property type="project" value="UniProtKB-EC"/>
</dbReference>
<sequence length="593" mass="61411">MRHLSRHPGPRYPTPRRATLAGLLMLGAAILPAPLLAQQPAPVATTAEQRAPARTTRQMVAAAHPLAAEAGLAMLRQGGTAVDAAIAAQAVLTLVEPQSSGIGGGALLMHWNAARRNVSAWDGRETAPAAATPSLFLKPDGSPLSFYEAVLSGRSVGVPGVMPMLAAAHAAEGRLPWSDLFAPAIKLAEEGFPISARLAMQVAADAERLKRNPAATAYFFDADGKPWPAGHVLKNPALAATLRALAERGAAALQTGPIAAQIVAAVGSHGDQGNGMTAGDLAGYSPKQREPLCGPYRAFVVCGFPPPSSGGVAVAEILGVLEHFPLALLDPRGLDAAHLIGEAGRLAFADRNLYLADADFVPVPLRGLVDPAYLTGRAQLVEMDRAIATPRAGNPRWRDTALAPQPLQPEYGTSHLSIVDAAGNAVSMTTTVEDAFGARLMVGGFFLNNELTDFSFRPEVDGRPVANRVQGGKRPRSSMSPTLVFNRDGTLFAAVGSPGGARIIGYVTQALVGLLDWRLDPQAAVSLPHIGTVGAGLELEAGTAAAALVPGLQARGHRAEAREMNSGLQAIVITPTGLLGGADPRREGVAVGD</sequence>
<dbReference type="Gene3D" id="1.10.246.130">
    <property type="match status" value="1"/>
</dbReference>
<keyword evidence="5 9" id="KW-0378">Hydrolase</keyword>
<organism evidence="10 11">
    <name type="scientific">Teichococcus aerophilus</name>
    <dbReference type="NCBI Taxonomy" id="1224513"/>
    <lineage>
        <taxon>Bacteria</taxon>
        <taxon>Pseudomonadati</taxon>
        <taxon>Pseudomonadota</taxon>
        <taxon>Alphaproteobacteria</taxon>
        <taxon>Acetobacterales</taxon>
        <taxon>Roseomonadaceae</taxon>
        <taxon>Roseomonas</taxon>
    </lineage>
</organism>
<dbReference type="InterPro" id="IPR055262">
    <property type="entry name" value="GGT_CS"/>
</dbReference>
<dbReference type="EC" id="3.4.19.13" evidence="9"/>
<evidence type="ECO:0000256" key="6">
    <source>
        <dbReference type="ARBA" id="ARBA00023145"/>
    </source>
</evidence>